<dbReference type="Proteomes" id="UP000639772">
    <property type="component" value="Chromosome 1"/>
</dbReference>
<dbReference type="EMBL" id="JADCNM010000001">
    <property type="protein sequence ID" value="KAG0501260.1"/>
    <property type="molecule type" value="Genomic_DNA"/>
</dbReference>
<dbReference type="PANTHER" id="PTHR32263">
    <property type="entry name" value="INACTIVE POLY [ADP-RIBOSE] POLYMERASE SRO4-RELATED"/>
    <property type="match status" value="1"/>
</dbReference>
<sequence length="241" mass="26673">MDETVIDNEVVSDSESIICERIHENTLEEKALLRLDEGSLEYINLKHRFFLCLGSLAERCSVVVIRRMVPCSSAMSRAQVMAFKLFEKAVAEKNGGDPNVKLGWYGTSADGILRILRSGFDYGALPIGEFRHGLCIYGDCSVANCILQCATDANGLKHLVLCRVILGKTEQVLPGSTQCGPSSDQFDSGVDCNQQPKKYIVWNSDIKTRVLPLYFLSIKLHPISQGSLFSSMMRSYCNCGT</sequence>
<organism evidence="2 3">
    <name type="scientific">Vanilla planifolia</name>
    <name type="common">Vanilla</name>
    <dbReference type="NCBI Taxonomy" id="51239"/>
    <lineage>
        <taxon>Eukaryota</taxon>
        <taxon>Viridiplantae</taxon>
        <taxon>Streptophyta</taxon>
        <taxon>Embryophyta</taxon>
        <taxon>Tracheophyta</taxon>
        <taxon>Spermatophyta</taxon>
        <taxon>Magnoliopsida</taxon>
        <taxon>Liliopsida</taxon>
        <taxon>Asparagales</taxon>
        <taxon>Orchidaceae</taxon>
        <taxon>Vanilloideae</taxon>
        <taxon>Vanilleae</taxon>
        <taxon>Vanilla</taxon>
    </lineage>
</organism>
<dbReference type="InterPro" id="IPR012317">
    <property type="entry name" value="Poly(ADP-ribose)pol_cat_dom"/>
</dbReference>
<dbReference type="GO" id="GO:0003950">
    <property type="term" value="F:NAD+ poly-ADP-ribosyltransferase activity"/>
    <property type="evidence" value="ECO:0007669"/>
    <property type="project" value="InterPro"/>
</dbReference>
<dbReference type="InterPro" id="IPR044964">
    <property type="entry name" value="RCD1/SRO1-5"/>
</dbReference>
<evidence type="ECO:0000259" key="1">
    <source>
        <dbReference type="PROSITE" id="PS51059"/>
    </source>
</evidence>
<evidence type="ECO:0000313" key="2">
    <source>
        <dbReference type="EMBL" id="KAG0501260.1"/>
    </source>
</evidence>
<protein>
    <recommendedName>
        <fullName evidence="1">PARP catalytic domain-containing protein</fullName>
    </recommendedName>
</protein>
<dbReference type="PROSITE" id="PS51059">
    <property type="entry name" value="PARP_CATALYTIC"/>
    <property type="match status" value="1"/>
</dbReference>
<proteinExistence type="predicted"/>
<gene>
    <name evidence="2" type="ORF">HPP92_001332</name>
</gene>
<name>A0A835RZ30_VANPL</name>
<dbReference type="AlphaFoldDB" id="A0A835RZ30"/>
<dbReference type="Gene3D" id="3.90.228.10">
    <property type="match status" value="1"/>
</dbReference>
<dbReference type="OrthoDB" id="6133115at2759"/>
<reference evidence="2 3" key="1">
    <citation type="journal article" date="2020" name="Nat. Food">
        <title>A phased Vanilla planifolia genome enables genetic improvement of flavour and production.</title>
        <authorList>
            <person name="Hasing T."/>
            <person name="Tang H."/>
            <person name="Brym M."/>
            <person name="Khazi F."/>
            <person name="Huang T."/>
            <person name="Chambers A.H."/>
        </authorList>
    </citation>
    <scope>NUCLEOTIDE SEQUENCE [LARGE SCALE GENOMIC DNA]</scope>
    <source>
        <tissue evidence="2">Leaf</tissue>
    </source>
</reference>
<accession>A0A835RZ30</accession>
<evidence type="ECO:0000313" key="3">
    <source>
        <dbReference type="Proteomes" id="UP000639772"/>
    </source>
</evidence>
<dbReference type="SUPFAM" id="SSF56399">
    <property type="entry name" value="ADP-ribosylation"/>
    <property type="match status" value="1"/>
</dbReference>
<feature type="domain" description="PARP catalytic" evidence="1">
    <location>
        <begin position="20"/>
        <end position="239"/>
    </location>
</feature>
<comment type="caution">
    <text evidence="2">The sequence shown here is derived from an EMBL/GenBank/DDBJ whole genome shotgun (WGS) entry which is preliminary data.</text>
</comment>
<dbReference type="PANTHER" id="PTHR32263:SF12">
    <property type="entry name" value="INACTIVE POLY [ADP-RIBOSE] POLYMERASE SRO4-RELATED"/>
    <property type="match status" value="1"/>
</dbReference>